<dbReference type="VEuPathDB" id="FungiDB:Z519_05908"/>
<accession>A0A0D2HJ24</accession>
<dbReference type="HOGENOM" id="CLU_852589_0_0_1"/>
<dbReference type="GO" id="GO:0007155">
    <property type="term" value="P:cell adhesion"/>
    <property type="evidence" value="ECO:0007669"/>
    <property type="project" value="InterPro"/>
</dbReference>
<dbReference type="SUPFAM" id="SSF141086">
    <property type="entry name" value="Agglutinin HPA-like"/>
    <property type="match status" value="2"/>
</dbReference>
<feature type="domain" description="H-type lectin" evidence="2">
    <location>
        <begin position="147"/>
        <end position="212"/>
    </location>
</feature>
<reference evidence="3" key="1">
    <citation type="submission" date="2015-01" db="EMBL/GenBank/DDBJ databases">
        <title>The Genome Sequence of Cladophialophora bantiana CBS 173.52.</title>
        <authorList>
            <consortium name="The Broad Institute Genomics Platform"/>
            <person name="Cuomo C."/>
            <person name="de Hoog S."/>
            <person name="Gorbushina A."/>
            <person name="Stielow B."/>
            <person name="Teixiera M."/>
            <person name="Abouelleil A."/>
            <person name="Chapman S.B."/>
            <person name="Priest M."/>
            <person name="Young S.K."/>
            <person name="Wortman J."/>
            <person name="Nusbaum C."/>
            <person name="Birren B."/>
        </authorList>
    </citation>
    <scope>NUCLEOTIDE SEQUENCE [LARGE SCALE GENOMIC DNA]</scope>
    <source>
        <strain evidence="3">CBS 173.52</strain>
    </source>
</reference>
<dbReference type="InterPro" id="IPR037221">
    <property type="entry name" value="H-type_lectin_dom_sf"/>
</dbReference>
<organism evidence="3 4">
    <name type="scientific">Cladophialophora bantiana (strain ATCC 10958 / CBS 173.52 / CDC B-1940 / NIH 8579)</name>
    <name type="common">Xylohypha bantiana</name>
    <dbReference type="NCBI Taxonomy" id="1442370"/>
    <lineage>
        <taxon>Eukaryota</taxon>
        <taxon>Fungi</taxon>
        <taxon>Dikarya</taxon>
        <taxon>Ascomycota</taxon>
        <taxon>Pezizomycotina</taxon>
        <taxon>Eurotiomycetes</taxon>
        <taxon>Chaetothyriomycetidae</taxon>
        <taxon>Chaetothyriales</taxon>
        <taxon>Herpotrichiellaceae</taxon>
        <taxon>Cladophialophora</taxon>
    </lineage>
</organism>
<evidence type="ECO:0000313" key="3">
    <source>
        <dbReference type="EMBL" id="KIW93303.1"/>
    </source>
</evidence>
<dbReference type="Proteomes" id="UP000053789">
    <property type="component" value="Unassembled WGS sequence"/>
</dbReference>
<dbReference type="OrthoDB" id="291007at2759"/>
<name>A0A0D2HJ24_CLAB1</name>
<protein>
    <recommendedName>
        <fullName evidence="2">H-type lectin domain-containing protein</fullName>
    </recommendedName>
</protein>
<dbReference type="EMBL" id="KN846987">
    <property type="protein sequence ID" value="KIW93303.1"/>
    <property type="molecule type" value="Genomic_DNA"/>
</dbReference>
<proteinExistence type="predicted"/>
<evidence type="ECO:0000313" key="4">
    <source>
        <dbReference type="Proteomes" id="UP000053789"/>
    </source>
</evidence>
<dbReference type="GeneID" id="27698836"/>
<feature type="domain" description="H-type lectin" evidence="2">
    <location>
        <begin position="51"/>
        <end position="114"/>
    </location>
</feature>
<evidence type="ECO:0000259" key="2">
    <source>
        <dbReference type="Pfam" id="PF09458"/>
    </source>
</evidence>
<sequence>MATLTRLWSPDPTPIPPVVNASTSHGNETGTFNSNQYSRWYEPQTMIAQWVAFPESFNTAPNVVLGLQFINVKRGSSTGGLSVYADGTNEGFLMTLDAVADSQLYTAICTWIAVPPYIAVNTTHYQVGHWSTLEHHSRQPLQAATSSRINFSYKCDVAPKVVVWIDGFEMASEKDWRMKVYATQIDLTGFTIHIDTWNDTVLYVGNASWVAWPASTPNVVTGVLKPAHVHDLDGTGYAIGDRVHVEWPESVKTGRIPTVLTGFGSFDLAHNDWMRFSEVDGQTPPRMAWTGRSADTITPDFATGPCLILLPLCDGLGSCTKYKWVP</sequence>
<evidence type="ECO:0000256" key="1">
    <source>
        <dbReference type="SAM" id="MobiDB-lite"/>
    </source>
</evidence>
<gene>
    <name evidence="3" type="ORF">Z519_05908</name>
</gene>
<dbReference type="AlphaFoldDB" id="A0A0D2HJ24"/>
<dbReference type="Pfam" id="PF09458">
    <property type="entry name" value="H_lectin"/>
    <property type="match status" value="2"/>
</dbReference>
<dbReference type="InterPro" id="IPR019019">
    <property type="entry name" value="H-type_lectin_domain"/>
</dbReference>
<dbReference type="GO" id="GO:0030246">
    <property type="term" value="F:carbohydrate binding"/>
    <property type="evidence" value="ECO:0007669"/>
    <property type="project" value="InterPro"/>
</dbReference>
<dbReference type="Gene3D" id="2.60.40.2080">
    <property type="match status" value="2"/>
</dbReference>
<dbReference type="RefSeq" id="XP_016619972.1">
    <property type="nucleotide sequence ID" value="XM_016763648.1"/>
</dbReference>
<keyword evidence="4" id="KW-1185">Reference proteome</keyword>
<feature type="region of interest" description="Disordered" evidence="1">
    <location>
        <begin position="1"/>
        <end position="27"/>
    </location>
</feature>